<reference evidence="1 2" key="1">
    <citation type="submission" date="2014-04" db="EMBL/GenBank/DDBJ databases">
        <authorList>
            <consortium name="DOE Joint Genome Institute"/>
            <person name="Kuo A."/>
            <person name="Gay G."/>
            <person name="Dore J."/>
            <person name="Kohler A."/>
            <person name="Nagy L.G."/>
            <person name="Floudas D."/>
            <person name="Copeland A."/>
            <person name="Barry K.W."/>
            <person name="Cichocki N."/>
            <person name="Veneault-Fourrey C."/>
            <person name="LaButti K."/>
            <person name="Lindquist E.A."/>
            <person name="Lipzen A."/>
            <person name="Lundell T."/>
            <person name="Morin E."/>
            <person name="Murat C."/>
            <person name="Sun H."/>
            <person name="Tunlid A."/>
            <person name="Henrissat B."/>
            <person name="Grigoriev I.V."/>
            <person name="Hibbett D.S."/>
            <person name="Martin F."/>
            <person name="Nordberg H.P."/>
            <person name="Cantor M.N."/>
            <person name="Hua S.X."/>
        </authorList>
    </citation>
    <scope>NUCLEOTIDE SEQUENCE [LARGE SCALE GENOMIC DNA]</scope>
    <source>
        <strain evidence="2">h7</strain>
    </source>
</reference>
<evidence type="ECO:0000313" key="1">
    <source>
        <dbReference type="EMBL" id="KIM44444.1"/>
    </source>
</evidence>
<accession>A0A0C3CK12</accession>
<dbReference type="HOGENOM" id="CLU_2606311_0_0_1"/>
<organism evidence="1 2">
    <name type="scientific">Hebeloma cylindrosporum</name>
    <dbReference type="NCBI Taxonomy" id="76867"/>
    <lineage>
        <taxon>Eukaryota</taxon>
        <taxon>Fungi</taxon>
        <taxon>Dikarya</taxon>
        <taxon>Basidiomycota</taxon>
        <taxon>Agaricomycotina</taxon>
        <taxon>Agaricomycetes</taxon>
        <taxon>Agaricomycetidae</taxon>
        <taxon>Agaricales</taxon>
        <taxon>Agaricineae</taxon>
        <taxon>Hymenogastraceae</taxon>
        <taxon>Hebeloma</taxon>
    </lineage>
</organism>
<proteinExistence type="predicted"/>
<evidence type="ECO:0000313" key="2">
    <source>
        <dbReference type="Proteomes" id="UP000053424"/>
    </source>
</evidence>
<reference evidence="2" key="2">
    <citation type="submission" date="2015-01" db="EMBL/GenBank/DDBJ databases">
        <title>Evolutionary Origins and Diversification of the Mycorrhizal Mutualists.</title>
        <authorList>
            <consortium name="DOE Joint Genome Institute"/>
            <consortium name="Mycorrhizal Genomics Consortium"/>
            <person name="Kohler A."/>
            <person name="Kuo A."/>
            <person name="Nagy L.G."/>
            <person name="Floudas D."/>
            <person name="Copeland A."/>
            <person name="Barry K.W."/>
            <person name="Cichocki N."/>
            <person name="Veneault-Fourrey C."/>
            <person name="LaButti K."/>
            <person name="Lindquist E.A."/>
            <person name="Lipzen A."/>
            <person name="Lundell T."/>
            <person name="Morin E."/>
            <person name="Murat C."/>
            <person name="Riley R."/>
            <person name="Ohm R."/>
            <person name="Sun H."/>
            <person name="Tunlid A."/>
            <person name="Henrissat B."/>
            <person name="Grigoriev I.V."/>
            <person name="Hibbett D.S."/>
            <person name="Martin F."/>
        </authorList>
    </citation>
    <scope>NUCLEOTIDE SEQUENCE [LARGE SCALE GENOMIC DNA]</scope>
    <source>
        <strain evidence="2">h7</strain>
    </source>
</reference>
<protein>
    <submittedName>
        <fullName evidence="1">Uncharacterized protein</fullName>
    </submittedName>
</protein>
<dbReference type="EMBL" id="KN831773">
    <property type="protein sequence ID" value="KIM44444.1"/>
    <property type="molecule type" value="Genomic_DNA"/>
</dbReference>
<dbReference type="Proteomes" id="UP000053424">
    <property type="component" value="Unassembled WGS sequence"/>
</dbReference>
<dbReference type="AlphaFoldDB" id="A0A0C3CK12"/>
<name>A0A0C3CK12_HEBCY</name>
<gene>
    <name evidence="1" type="ORF">M413DRAFT_442425</name>
</gene>
<sequence>MRWPLPATKLVQSFITSAFGITPLTDPELCGHCGQVDTNLQGHRFDLRHVLNDVRAAVQNVRFDRSVMGLESGMRLVCT</sequence>
<keyword evidence="2" id="KW-1185">Reference proteome</keyword>